<keyword evidence="2" id="KW-1185">Reference proteome</keyword>
<evidence type="ECO:0000313" key="1">
    <source>
        <dbReference type="EMBL" id="GGF23930.1"/>
    </source>
</evidence>
<evidence type="ECO:0000313" key="2">
    <source>
        <dbReference type="Proteomes" id="UP000632273"/>
    </source>
</evidence>
<dbReference type="EMBL" id="BMHT01000008">
    <property type="protein sequence ID" value="GGF23930.1"/>
    <property type="molecule type" value="Genomic_DNA"/>
</dbReference>
<protein>
    <submittedName>
        <fullName evidence="1">Uncharacterized protein</fullName>
    </submittedName>
</protein>
<gene>
    <name evidence="1" type="ORF">GCM10011383_39500</name>
</gene>
<dbReference type="Proteomes" id="UP000632273">
    <property type="component" value="Unassembled WGS sequence"/>
</dbReference>
<name>A0ABQ1UPY2_9BACT</name>
<proteinExistence type="predicted"/>
<accession>A0ABQ1UPY2</accession>
<organism evidence="1 2">
    <name type="scientific">Hymenobacter cavernae</name>
    <dbReference type="NCBI Taxonomy" id="2044852"/>
    <lineage>
        <taxon>Bacteria</taxon>
        <taxon>Pseudomonadati</taxon>
        <taxon>Bacteroidota</taxon>
        <taxon>Cytophagia</taxon>
        <taxon>Cytophagales</taxon>
        <taxon>Hymenobacteraceae</taxon>
        <taxon>Hymenobacter</taxon>
    </lineage>
</organism>
<comment type="caution">
    <text evidence="1">The sequence shown here is derived from an EMBL/GenBank/DDBJ whole genome shotgun (WGS) entry which is preliminary data.</text>
</comment>
<reference evidence="2" key="1">
    <citation type="journal article" date="2019" name="Int. J. Syst. Evol. Microbiol.">
        <title>The Global Catalogue of Microorganisms (GCM) 10K type strain sequencing project: providing services to taxonomists for standard genome sequencing and annotation.</title>
        <authorList>
            <consortium name="The Broad Institute Genomics Platform"/>
            <consortium name="The Broad Institute Genome Sequencing Center for Infectious Disease"/>
            <person name="Wu L."/>
            <person name="Ma J."/>
        </authorList>
    </citation>
    <scope>NUCLEOTIDE SEQUENCE [LARGE SCALE GENOMIC DNA]</scope>
    <source>
        <strain evidence="2">CGMCC 1.15197</strain>
    </source>
</reference>
<sequence length="86" mass="9949">MKSAFKDWEELFCFIDMLCNKLAAENLSSTGLRSWRTTAWGSNLEMWGELGLAVRQTKQQANLSSDDIKHDLEQLMTEVHRTWPAM</sequence>